<feature type="region of interest" description="Disordered" evidence="1">
    <location>
        <begin position="49"/>
        <end position="88"/>
    </location>
</feature>
<dbReference type="Proteomes" id="UP000828390">
    <property type="component" value="Unassembled WGS sequence"/>
</dbReference>
<comment type="caution">
    <text evidence="2">The sequence shown here is derived from an EMBL/GenBank/DDBJ whole genome shotgun (WGS) entry which is preliminary data.</text>
</comment>
<dbReference type="AlphaFoldDB" id="A0A9D4J3Q0"/>
<sequence length="88" mass="9582">MTDRQAKNNIPPDLSIRGHKNLYRYPPRADFMVSPRPLEAPSLMLGGTYLPPGFDPPPDAGVDEEPPPTGVPGSSCFFLSPPSKDSFK</sequence>
<proteinExistence type="predicted"/>
<keyword evidence="3" id="KW-1185">Reference proteome</keyword>
<evidence type="ECO:0000313" key="2">
    <source>
        <dbReference type="EMBL" id="KAH3798651.1"/>
    </source>
</evidence>
<reference evidence="2" key="1">
    <citation type="journal article" date="2019" name="bioRxiv">
        <title>The Genome of the Zebra Mussel, Dreissena polymorpha: A Resource for Invasive Species Research.</title>
        <authorList>
            <person name="McCartney M.A."/>
            <person name="Auch B."/>
            <person name="Kono T."/>
            <person name="Mallez S."/>
            <person name="Zhang Y."/>
            <person name="Obille A."/>
            <person name="Becker A."/>
            <person name="Abrahante J.E."/>
            <person name="Garbe J."/>
            <person name="Badalamenti J.P."/>
            <person name="Herman A."/>
            <person name="Mangelson H."/>
            <person name="Liachko I."/>
            <person name="Sullivan S."/>
            <person name="Sone E.D."/>
            <person name="Koren S."/>
            <person name="Silverstein K.A.T."/>
            <person name="Beckman K.B."/>
            <person name="Gohl D.M."/>
        </authorList>
    </citation>
    <scope>NUCLEOTIDE SEQUENCE</scope>
    <source>
        <strain evidence="2">Duluth1</strain>
        <tissue evidence="2">Whole animal</tissue>
    </source>
</reference>
<reference evidence="2" key="2">
    <citation type="submission" date="2020-11" db="EMBL/GenBank/DDBJ databases">
        <authorList>
            <person name="McCartney M.A."/>
            <person name="Auch B."/>
            <person name="Kono T."/>
            <person name="Mallez S."/>
            <person name="Becker A."/>
            <person name="Gohl D.M."/>
            <person name="Silverstein K.A.T."/>
            <person name="Koren S."/>
            <person name="Bechman K.B."/>
            <person name="Herman A."/>
            <person name="Abrahante J.E."/>
            <person name="Garbe J."/>
        </authorList>
    </citation>
    <scope>NUCLEOTIDE SEQUENCE</scope>
    <source>
        <strain evidence="2">Duluth1</strain>
        <tissue evidence="2">Whole animal</tissue>
    </source>
</reference>
<name>A0A9D4J3Q0_DREPO</name>
<protein>
    <submittedName>
        <fullName evidence="2">Uncharacterized protein</fullName>
    </submittedName>
</protein>
<evidence type="ECO:0000256" key="1">
    <source>
        <dbReference type="SAM" id="MobiDB-lite"/>
    </source>
</evidence>
<gene>
    <name evidence="2" type="ORF">DPMN_152253</name>
</gene>
<accession>A0A9D4J3Q0</accession>
<evidence type="ECO:0000313" key="3">
    <source>
        <dbReference type="Proteomes" id="UP000828390"/>
    </source>
</evidence>
<organism evidence="2 3">
    <name type="scientific">Dreissena polymorpha</name>
    <name type="common">Zebra mussel</name>
    <name type="synonym">Mytilus polymorpha</name>
    <dbReference type="NCBI Taxonomy" id="45954"/>
    <lineage>
        <taxon>Eukaryota</taxon>
        <taxon>Metazoa</taxon>
        <taxon>Spiralia</taxon>
        <taxon>Lophotrochozoa</taxon>
        <taxon>Mollusca</taxon>
        <taxon>Bivalvia</taxon>
        <taxon>Autobranchia</taxon>
        <taxon>Heteroconchia</taxon>
        <taxon>Euheterodonta</taxon>
        <taxon>Imparidentia</taxon>
        <taxon>Neoheterodontei</taxon>
        <taxon>Myida</taxon>
        <taxon>Dreissenoidea</taxon>
        <taxon>Dreissenidae</taxon>
        <taxon>Dreissena</taxon>
    </lineage>
</organism>
<dbReference type="EMBL" id="JAIWYP010000007">
    <property type="protein sequence ID" value="KAH3798651.1"/>
    <property type="molecule type" value="Genomic_DNA"/>
</dbReference>